<feature type="region of interest" description="Disordered" evidence="1">
    <location>
        <begin position="17"/>
        <end position="71"/>
    </location>
</feature>
<proteinExistence type="predicted"/>
<name>A0A2T8JCQ9_9POAL</name>
<evidence type="ECO:0000313" key="2">
    <source>
        <dbReference type="EMBL" id="PVH47707.1"/>
    </source>
</evidence>
<organism evidence="2">
    <name type="scientific">Panicum hallii</name>
    <dbReference type="NCBI Taxonomy" id="206008"/>
    <lineage>
        <taxon>Eukaryota</taxon>
        <taxon>Viridiplantae</taxon>
        <taxon>Streptophyta</taxon>
        <taxon>Embryophyta</taxon>
        <taxon>Tracheophyta</taxon>
        <taxon>Spermatophyta</taxon>
        <taxon>Magnoliopsida</taxon>
        <taxon>Liliopsida</taxon>
        <taxon>Poales</taxon>
        <taxon>Poaceae</taxon>
        <taxon>PACMAD clade</taxon>
        <taxon>Panicoideae</taxon>
        <taxon>Panicodae</taxon>
        <taxon>Paniceae</taxon>
        <taxon>Panicinae</taxon>
        <taxon>Panicum</taxon>
        <taxon>Panicum sect. Panicum</taxon>
    </lineage>
</organism>
<dbReference type="Proteomes" id="UP000243499">
    <property type="component" value="Chromosome 4"/>
</dbReference>
<protein>
    <submittedName>
        <fullName evidence="2">Uncharacterized protein</fullName>
    </submittedName>
</protein>
<reference evidence="2" key="1">
    <citation type="submission" date="2018-04" db="EMBL/GenBank/DDBJ databases">
        <title>WGS assembly of Panicum hallii.</title>
        <authorList>
            <person name="Lovell J."/>
            <person name="Jenkins J."/>
            <person name="Lowry D."/>
            <person name="Mamidi S."/>
            <person name="Sreedasyam A."/>
            <person name="Weng X."/>
            <person name="Barry K."/>
            <person name="Bonette J."/>
            <person name="Campitelli B."/>
            <person name="Daum C."/>
            <person name="Gordon S."/>
            <person name="Gould B."/>
            <person name="Lipzen A."/>
            <person name="Macqueen A."/>
            <person name="Palacio-Mejia J."/>
            <person name="Plott C."/>
            <person name="Shakirov E."/>
            <person name="Shu S."/>
            <person name="Yoshinaga Y."/>
            <person name="Zane M."/>
            <person name="Rokhsar D."/>
            <person name="Grimwood J."/>
            <person name="Schmutz J."/>
            <person name="Juenger T."/>
        </authorList>
    </citation>
    <scope>NUCLEOTIDE SEQUENCE [LARGE SCALE GENOMIC DNA]</scope>
    <source>
        <strain evidence="2">FIL2</strain>
    </source>
</reference>
<evidence type="ECO:0000256" key="1">
    <source>
        <dbReference type="SAM" id="MobiDB-lite"/>
    </source>
</evidence>
<accession>A0A2T8JCQ9</accession>
<dbReference type="EMBL" id="CM008049">
    <property type="protein sequence ID" value="PVH47707.1"/>
    <property type="molecule type" value="Genomic_DNA"/>
</dbReference>
<gene>
    <name evidence="2" type="ORF">PAHAL_4G124600</name>
</gene>
<dbReference type="Gramene" id="PVH47707">
    <property type="protein sequence ID" value="PVH47707"/>
    <property type="gene ID" value="PAHAL_4G124600"/>
</dbReference>
<sequence>MSSQLLNTLSHLSLHTQTPRVAGGDSRFKSGAAPPLPAPVACRRSRPSHPHAVVRHPQPEAEGWPSRRGRASPSACCRIALTGMVALG</sequence>
<dbReference type="AlphaFoldDB" id="A0A2T8JCQ9"/>
<feature type="compositionally biased region" description="Basic residues" evidence="1">
    <location>
        <begin position="43"/>
        <end position="54"/>
    </location>
</feature>